<dbReference type="AlphaFoldDB" id="A0A4R3VDX8"/>
<dbReference type="InterPro" id="IPR005471">
    <property type="entry name" value="Tscrpt_reg_IclR_N"/>
</dbReference>
<comment type="caution">
    <text evidence="6">The sequence shown here is derived from an EMBL/GenBank/DDBJ whole genome shotgun (WGS) entry which is preliminary data.</text>
</comment>
<dbReference type="Gene3D" id="3.30.450.40">
    <property type="match status" value="2"/>
</dbReference>
<feature type="domain" description="IclR-ED" evidence="5">
    <location>
        <begin position="74"/>
        <end position="230"/>
    </location>
</feature>
<keyword evidence="1" id="KW-0805">Transcription regulation</keyword>
<dbReference type="GO" id="GO:0045892">
    <property type="term" value="P:negative regulation of DNA-templated transcription"/>
    <property type="evidence" value="ECO:0007669"/>
    <property type="project" value="TreeGrafter"/>
</dbReference>
<accession>A0A4R3VDX8</accession>
<dbReference type="RefSeq" id="WP_132474804.1">
    <property type="nucleotide sequence ID" value="NZ_JBHRVM010000001.1"/>
</dbReference>
<dbReference type="InterPro" id="IPR029016">
    <property type="entry name" value="GAF-like_dom_sf"/>
</dbReference>
<evidence type="ECO:0000313" key="7">
    <source>
        <dbReference type="Proteomes" id="UP000294692"/>
    </source>
</evidence>
<dbReference type="Gene3D" id="1.10.10.10">
    <property type="entry name" value="Winged helix-like DNA-binding domain superfamily/Winged helix DNA-binding domain"/>
    <property type="match status" value="1"/>
</dbReference>
<evidence type="ECO:0000256" key="1">
    <source>
        <dbReference type="ARBA" id="ARBA00023015"/>
    </source>
</evidence>
<dbReference type="InterPro" id="IPR036388">
    <property type="entry name" value="WH-like_DNA-bd_sf"/>
</dbReference>
<evidence type="ECO:0000256" key="2">
    <source>
        <dbReference type="ARBA" id="ARBA00023125"/>
    </source>
</evidence>
<dbReference type="EMBL" id="SMBX01000002">
    <property type="protein sequence ID" value="TCV01912.1"/>
    <property type="molecule type" value="Genomic_DNA"/>
</dbReference>
<reference evidence="6 7" key="1">
    <citation type="submission" date="2019-03" db="EMBL/GenBank/DDBJ databases">
        <title>Genomic Encyclopedia of Type Strains, Phase IV (KMG-IV): sequencing the most valuable type-strain genomes for metagenomic binning, comparative biology and taxonomic classification.</title>
        <authorList>
            <person name="Goeker M."/>
        </authorList>
    </citation>
    <scope>NUCLEOTIDE SEQUENCE [LARGE SCALE GENOMIC DNA]</scope>
    <source>
        <strain evidence="6 7">DSM 100048</strain>
    </source>
</reference>
<name>A0A4R3VDX8_9BURK</name>
<dbReference type="PANTHER" id="PTHR30136:SF39">
    <property type="entry name" value="TRANSCRIPTIONAL REGULATORY PROTEIN"/>
    <property type="match status" value="1"/>
</dbReference>
<keyword evidence="7" id="KW-1185">Reference proteome</keyword>
<evidence type="ECO:0000259" key="5">
    <source>
        <dbReference type="PROSITE" id="PS51078"/>
    </source>
</evidence>
<dbReference type="OrthoDB" id="5422805at2"/>
<dbReference type="PROSITE" id="PS51078">
    <property type="entry name" value="ICLR_ED"/>
    <property type="match status" value="1"/>
</dbReference>
<dbReference type="Pfam" id="PF09339">
    <property type="entry name" value="HTH_IclR"/>
    <property type="match status" value="1"/>
</dbReference>
<dbReference type="Proteomes" id="UP000294692">
    <property type="component" value="Unassembled WGS sequence"/>
</dbReference>
<dbReference type="PROSITE" id="PS51077">
    <property type="entry name" value="HTH_ICLR"/>
    <property type="match status" value="1"/>
</dbReference>
<evidence type="ECO:0000259" key="4">
    <source>
        <dbReference type="PROSITE" id="PS51077"/>
    </source>
</evidence>
<dbReference type="GO" id="GO:0003700">
    <property type="term" value="F:DNA-binding transcription factor activity"/>
    <property type="evidence" value="ECO:0007669"/>
    <property type="project" value="TreeGrafter"/>
</dbReference>
<dbReference type="InterPro" id="IPR050707">
    <property type="entry name" value="HTH_MetabolicPath_Reg"/>
</dbReference>
<dbReference type="SUPFAM" id="SSF55781">
    <property type="entry name" value="GAF domain-like"/>
    <property type="match status" value="1"/>
</dbReference>
<sequence length="235" mass="25333">MTQEQDSSSGGVAAVDRAISILRTVARQSSPITLADLARATGYYKSTLLRLLASLERSALVIRREDGRYALGSYAHELGRAYEATYRVSSVLKPILAELVEQGTESASFHAYHDQDHRICLLRIDSHHSTLDHINAGDLLPINRGAAGRLITSFHGTGAVPTRANVLAISLGERDPNCAAVAVAVFGTDNECLGAISLSGPKERFTDESIELQSKMILDAAQHATELLGGRWPAR</sequence>
<organism evidence="6 7">
    <name type="scientific">Paracandidimonas soli</name>
    <dbReference type="NCBI Taxonomy" id="1917182"/>
    <lineage>
        <taxon>Bacteria</taxon>
        <taxon>Pseudomonadati</taxon>
        <taxon>Pseudomonadota</taxon>
        <taxon>Betaproteobacteria</taxon>
        <taxon>Burkholderiales</taxon>
        <taxon>Alcaligenaceae</taxon>
        <taxon>Paracandidimonas</taxon>
    </lineage>
</organism>
<proteinExistence type="predicted"/>
<dbReference type="InterPro" id="IPR014757">
    <property type="entry name" value="Tscrpt_reg_IclR_C"/>
</dbReference>
<dbReference type="PANTHER" id="PTHR30136">
    <property type="entry name" value="HELIX-TURN-HELIX TRANSCRIPTIONAL REGULATOR, ICLR FAMILY"/>
    <property type="match status" value="1"/>
</dbReference>
<evidence type="ECO:0000256" key="3">
    <source>
        <dbReference type="ARBA" id="ARBA00023163"/>
    </source>
</evidence>
<keyword evidence="2" id="KW-0238">DNA-binding</keyword>
<dbReference type="InterPro" id="IPR036390">
    <property type="entry name" value="WH_DNA-bd_sf"/>
</dbReference>
<protein>
    <submittedName>
        <fullName evidence="6">IclR family transcriptional regulator</fullName>
    </submittedName>
</protein>
<gene>
    <name evidence="6" type="ORF">EV686_102627</name>
</gene>
<dbReference type="SUPFAM" id="SSF46785">
    <property type="entry name" value="Winged helix' DNA-binding domain"/>
    <property type="match status" value="1"/>
</dbReference>
<dbReference type="GO" id="GO:0003677">
    <property type="term" value="F:DNA binding"/>
    <property type="evidence" value="ECO:0007669"/>
    <property type="project" value="UniProtKB-KW"/>
</dbReference>
<keyword evidence="3" id="KW-0804">Transcription</keyword>
<dbReference type="Pfam" id="PF01614">
    <property type="entry name" value="IclR_C"/>
    <property type="match status" value="1"/>
</dbReference>
<evidence type="ECO:0000313" key="6">
    <source>
        <dbReference type="EMBL" id="TCV01912.1"/>
    </source>
</evidence>
<feature type="domain" description="HTH iclR-type" evidence="4">
    <location>
        <begin position="12"/>
        <end position="73"/>
    </location>
</feature>
<dbReference type="SMART" id="SM00346">
    <property type="entry name" value="HTH_ICLR"/>
    <property type="match status" value="1"/>
</dbReference>